<dbReference type="STRING" id="283737.SAMN05660453_0008"/>
<dbReference type="EMBL" id="FOLI01000010">
    <property type="protein sequence ID" value="SFC22941.1"/>
    <property type="molecule type" value="Genomic_DNA"/>
</dbReference>
<evidence type="ECO:0008006" key="3">
    <source>
        <dbReference type="Google" id="ProtNLM"/>
    </source>
</evidence>
<sequence>MGVVGADNFINVQSEKLRKAPGKVFSILQDTANSTRSQAVRIAPVRTGFLRNNIKPEMVINGTKMTATVYGNAFNGSFNYGYAQEYGTKYVRPKYFITTAFEAHKELFRSRLKEVING</sequence>
<dbReference type="Pfam" id="PF04883">
    <property type="entry name" value="HK97-gp10_like"/>
    <property type="match status" value="1"/>
</dbReference>
<organism evidence="1 2">
    <name type="scientific">Fructobacillus durionis</name>
    <dbReference type="NCBI Taxonomy" id="283737"/>
    <lineage>
        <taxon>Bacteria</taxon>
        <taxon>Bacillati</taxon>
        <taxon>Bacillota</taxon>
        <taxon>Bacilli</taxon>
        <taxon>Lactobacillales</taxon>
        <taxon>Lactobacillaceae</taxon>
        <taxon>Fructobacillus</taxon>
    </lineage>
</organism>
<dbReference type="OrthoDB" id="2151957at2"/>
<dbReference type="RefSeq" id="WP_010692148.1">
    <property type="nucleotide sequence ID" value="NZ_FOLI01000010.1"/>
</dbReference>
<protein>
    <recommendedName>
        <fullName evidence="3">Phage protein, HK97 gp10 family</fullName>
    </recommendedName>
</protein>
<proteinExistence type="predicted"/>
<dbReference type="InterPro" id="IPR010064">
    <property type="entry name" value="HK97-gp10_tail"/>
</dbReference>
<accession>A0A1I1HGH1</accession>
<keyword evidence="2" id="KW-1185">Reference proteome</keyword>
<dbReference type="Proteomes" id="UP000199376">
    <property type="component" value="Unassembled WGS sequence"/>
</dbReference>
<gene>
    <name evidence="1" type="ORF">SAMN05660453_0008</name>
</gene>
<dbReference type="AlphaFoldDB" id="A0A1I1HGH1"/>
<evidence type="ECO:0000313" key="2">
    <source>
        <dbReference type="Proteomes" id="UP000199376"/>
    </source>
</evidence>
<name>A0A1I1HGH1_9LACO</name>
<evidence type="ECO:0000313" key="1">
    <source>
        <dbReference type="EMBL" id="SFC22941.1"/>
    </source>
</evidence>
<reference evidence="1 2" key="1">
    <citation type="submission" date="2016-10" db="EMBL/GenBank/DDBJ databases">
        <authorList>
            <person name="de Groot N.N."/>
        </authorList>
    </citation>
    <scope>NUCLEOTIDE SEQUENCE [LARGE SCALE GENOMIC DNA]</scope>
    <source>
        <strain evidence="1 2">DSM 19113</strain>
    </source>
</reference>